<reference evidence="3" key="1">
    <citation type="submission" date="2012-07" db="EMBL/GenBank/DDBJ databases">
        <title>Genome of the Chinese tree shrew, a rising model animal genetically related to primates.</title>
        <authorList>
            <person name="Zhang G."/>
            <person name="Fan Y."/>
            <person name="Yao Y."/>
            <person name="Huang Z."/>
        </authorList>
    </citation>
    <scope>NUCLEOTIDE SEQUENCE [LARGE SCALE GENOMIC DNA]</scope>
</reference>
<dbReference type="Pfam" id="PF15825">
    <property type="entry name" value="FAM25"/>
    <property type="match status" value="1"/>
</dbReference>
<evidence type="ECO:0000256" key="1">
    <source>
        <dbReference type="SAM" id="MobiDB-lite"/>
    </source>
</evidence>
<evidence type="ECO:0000313" key="2">
    <source>
        <dbReference type="EMBL" id="ELW66666.1"/>
    </source>
</evidence>
<accession>L9KV28</accession>
<dbReference type="EMBL" id="KB320643">
    <property type="protein sequence ID" value="ELW66666.1"/>
    <property type="molecule type" value="Genomic_DNA"/>
</dbReference>
<proteinExistence type="predicted"/>
<gene>
    <name evidence="2" type="ORF">TREES_T100013917</name>
</gene>
<evidence type="ECO:0000313" key="3">
    <source>
        <dbReference type="Proteomes" id="UP000011518"/>
    </source>
</evidence>
<dbReference type="InParanoid" id="L9KV28"/>
<protein>
    <submittedName>
        <fullName evidence="2">Protein FAM25</fullName>
    </submittedName>
</protein>
<organism evidence="2 3">
    <name type="scientific">Tupaia chinensis</name>
    <name type="common">Chinese tree shrew</name>
    <name type="synonym">Tupaia belangeri chinensis</name>
    <dbReference type="NCBI Taxonomy" id="246437"/>
    <lineage>
        <taxon>Eukaryota</taxon>
        <taxon>Metazoa</taxon>
        <taxon>Chordata</taxon>
        <taxon>Craniata</taxon>
        <taxon>Vertebrata</taxon>
        <taxon>Euteleostomi</taxon>
        <taxon>Mammalia</taxon>
        <taxon>Eutheria</taxon>
        <taxon>Euarchontoglires</taxon>
        <taxon>Scandentia</taxon>
        <taxon>Tupaiidae</taxon>
        <taxon>Tupaia</taxon>
    </lineage>
</organism>
<dbReference type="STRING" id="246437.L9KV28"/>
<sequence>MLGGLGRLEAEGVAHRTEKATEEAVHAVEGVVKDVMEHIKDAGEKAITDTLKKAQESGDKIVKEAAEKVTSTVANAATHAVEGLGNLGKPAAGHPSPTQ</sequence>
<dbReference type="OrthoDB" id="9714786at2759"/>
<dbReference type="eggNOG" id="ENOG502SUWZ">
    <property type="taxonomic scope" value="Eukaryota"/>
</dbReference>
<name>L9KV28_TUPCH</name>
<dbReference type="PANTHER" id="PTHR34994:SF1">
    <property type="entry name" value="PROTEIN FAM25A-RELATED"/>
    <property type="match status" value="1"/>
</dbReference>
<dbReference type="PANTHER" id="PTHR34994">
    <property type="entry name" value="PROTEIN FAM25A-RELATED"/>
    <property type="match status" value="1"/>
</dbReference>
<dbReference type="Proteomes" id="UP000011518">
    <property type="component" value="Unassembled WGS sequence"/>
</dbReference>
<dbReference type="KEGG" id="tup:102481380"/>
<dbReference type="AlphaFoldDB" id="L9KV28"/>
<dbReference type="InterPro" id="IPR023243">
    <property type="entry name" value="FAM25"/>
</dbReference>
<reference evidence="3" key="2">
    <citation type="journal article" date="2013" name="Nat. Commun.">
        <title>Genome of the Chinese tree shrew.</title>
        <authorList>
            <person name="Fan Y."/>
            <person name="Huang Z.Y."/>
            <person name="Cao C.C."/>
            <person name="Chen C.S."/>
            <person name="Chen Y.X."/>
            <person name="Fan D.D."/>
            <person name="He J."/>
            <person name="Hou H.L."/>
            <person name="Hu L."/>
            <person name="Hu X.T."/>
            <person name="Jiang X.T."/>
            <person name="Lai R."/>
            <person name="Lang Y.S."/>
            <person name="Liang B."/>
            <person name="Liao S.G."/>
            <person name="Mu D."/>
            <person name="Ma Y.Y."/>
            <person name="Niu Y.Y."/>
            <person name="Sun X.Q."/>
            <person name="Xia J.Q."/>
            <person name="Xiao J."/>
            <person name="Xiong Z.Q."/>
            <person name="Xu L."/>
            <person name="Yang L."/>
            <person name="Zhang Y."/>
            <person name="Zhao W."/>
            <person name="Zhao X.D."/>
            <person name="Zheng Y.T."/>
            <person name="Zhou J.M."/>
            <person name="Zhu Y.B."/>
            <person name="Zhang G.J."/>
            <person name="Wang J."/>
            <person name="Yao Y.G."/>
        </authorList>
    </citation>
    <scope>NUCLEOTIDE SEQUENCE [LARGE SCALE GENOMIC DNA]</scope>
</reference>
<keyword evidence="3" id="KW-1185">Reference proteome</keyword>
<dbReference type="PRINTS" id="PR02048">
    <property type="entry name" value="PROTEINF25"/>
</dbReference>
<feature type="compositionally biased region" description="Basic and acidic residues" evidence="1">
    <location>
        <begin position="8"/>
        <end position="21"/>
    </location>
</feature>
<feature type="region of interest" description="Disordered" evidence="1">
    <location>
        <begin position="1"/>
        <end position="21"/>
    </location>
</feature>